<gene>
    <name evidence="1" type="ORF">A2803_03430</name>
</gene>
<evidence type="ECO:0000313" key="2">
    <source>
        <dbReference type="Proteomes" id="UP000178870"/>
    </source>
</evidence>
<dbReference type="Proteomes" id="UP000178870">
    <property type="component" value="Unassembled WGS sequence"/>
</dbReference>
<name>A0A1F7YYT9_9BACT</name>
<proteinExistence type="predicted"/>
<accession>A0A1F7YYT9</accession>
<dbReference type="EMBL" id="MGGP01000014">
    <property type="protein sequence ID" value="OGM32492.1"/>
    <property type="molecule type" value="Genomic_DNA"/>
</dbReference>
<protein>
    <submittedName>
        <fullName evidence="1">Uncharacterized protein</fullName>
    </submittedName>
</protein>
<organism evidence="1 2">
    <name type="scientific">Candidatus Woesebacteria bacterium RIFCSPHIGHO2_01_FULL_44_21</name>
    <dbReference type="NCBI Taxonomy" id="1802503"/>
    <lineage>
        <taxon>Bacteria</taxon>
        <taxon>Candidatus Woeseibacteriota</taxon>
    </lineage>
</organism>
<dbReference type="AlphaFoldDB" id="A0A1F7YYT9"/>
<reference evidence="1 2" key="1">
    <citation type="journal article" date="2016" name="Nat. Commun.">
        <title>Thousands of microbial genomes shed light on interconnected biogeochemical processes in an aquifer system.</title>
        <authorList>
            <person name="Anantharaman K."/>
            <person name="Brown C.T."/>
            <person name="Hug L.A."/>
            <person name="Sharon I."/>
            <person name="Castelle C.J."/>
            <person name="Probst A.J."/>
            <person name="Thomas B.C."/>
            <person name="Singh A."/>
            <person name="Wilkins M.J."/>
            <person name="Karaoz U."/>
            <person name="Brodie E.L."/>
            <person name="Williams K.H."/>
            <person name="Hubbard S.S."/>
            <person name="Banfield J.F."/>
        </authorList>
    </citation>
    <scope>NUCLEOTIDE SEQUENCE [LARGE SCALE GENOMIC DNA]</scope>
</reference>
<sequence>MSERLFRLPGDEGIYDFSRLDYGEGFQKTLLPCEVIRDEELCLGIIGNSCLRPDKLHLNERDKNPVVVSIQSTGEIKRLDLPGKSAEIIFDPDSCGKHTAREIVSTTMGGRPDRRDNLYTATVGQINSAGWVAFWAPIQLEYKTRHARIVANTTINYNIDPTESDLANLASVLTKRQ</sequence>
<comment type="caution">
    <text evidence="1">The sequence shown here is derived from an EMBL/GenBank/DDBJ whole genome shotgun (WGS) entry which is preliminary data.</text>
</comment>
<evidence type="ECO:0000313" key="1">
    <source>
        <dbReference type="EMBL" id="OGM32492.1"/>
    </source>
</evidence>